<evidence type="ECO:0000313" key="3">
    <source>
        <dbReference type="Proteomes" id="UP000566819"/>
    </source>
</evidence>
<organism evidence="2 3">
    <name type="scientific">Cudoniella acicularis</name>
    <dbReference type="NCBI Taxonomy" id="354080"/>
    <lineage>
        <taxon>Eukaryota</taxon>
        <taxon>Fungi</taxon>
        <taxon>Dikarya</taxon>
        <taxon>Ascomycota</taxon>
        <taxon>Pezizomycotina</taxon>
        <taxon>Leotiomycetes</taxon>
        <taxon>Helotiales</taxon>
        <taxon>Tricladiaceae</taxon>
        <taxon>Cudoniella</taxon>
    </lineage>
</organism>
<name>A0A8H4VYG4_9HELO</name>
<gene>
    <name evidence="2" type="ORF">G7Y89_g10996</name>
</gene>
<protein>
    <recommendedName>
        <fullName evidence="1">Heterokaryon incompatibility domain-containing protein</fullName>
    </recommendedName>
</protein>
<dbReference type="InterPro" id="IPR010730">
    <property type="entry name" value="HET"/>
</dbReference>
<comment type="caution">
    <text evidence="2">The sequence shown here is derived from an EMBL/GenBank/DDBJ whole genome shotgun (WGS) entry which is preliminary data.</text>
</comment>
<dbReference type="EMBL" id="JAAMPI010001018">
    <property type="protein sequence ID" value="KAF4627161.1"/>
    <property type="molecule type" value="Genomic_DNA"/>
</dbReference>
<reference evidence="2 3" key="1">
    <citation type="submission" date="2020-03" db="EMBL/GenBank/DDBJ databases">
        <title>Draft Genome Sequence of Cudoniella acicularis.</title>
        <authorList>
            <person name="Buettner E."/>
            <person name="Kellner H."/>
        </authorList>
    </citation>
    <scope>NUCLEOTIDE SEQUENCE [LARGE SCALE GENOMIC DNA]</scope>
    <source>
        <strain evidence="2 3">DSM 108380</strain>
    </source>
</reference>
<keyword evidence="3" id="KW-1185">Reference proteome</keyword>
<evidence type="ECO:0000259" key="1">
    <source>
        <dbReference type="Pfam" id="PF06985"/>
    </source>
</evidence>
<feature type="domain" description="Heterokaryon incompatibility" evidence="1">
    <location>
        <begin position="491"/>
        <end position="642"/>
    </location>
</feature>
<proteinExistence type="predicted"/>
<dbReference type="PANTHER" id="PTHR33112:SF16">
    <property type="entry name" value="HETEROKARYON INCOMPATIBILITY DOMAIN-CONTAINING PROTEIN"/>
    <property type="match status" value="1"/>
</dbReference>
<accession>A0A8H4VYG4</accession>
<dbReference type="PANTHER" id="PTHR33112">
    <property type="entry name" value="DOMAIN PROTEIN, PUTATIVE-RELATED"/>
    <property type="match status" value="1"/>
</dbReference>
<dbReference type="AlphaFoldDB" id="A0A8H4VYG4"/>
<evidence type="ECO:0000313" key="2">
    <source>
        <dbReference type="EMBL" id="KAF4627161.1"/>
    </source>
</evidence>
<dbReference type="Pfam" id="PF06985">
    <property type="entry name" value="HET"/>
    <property type="match status" value="1"/>
</dbReference>
<dbReference type="Proteomes" id="UP000566819">
    <property type="component" value="Unassembled WGS sequence"/>
</dbReference>
<dbReference type="OrthoDB" id="3563255at2759"/>
<sequence>MDEDNNGILSWNDGTRVGEDKELIYVYVGTLSDTLLFCLCFRSFNTVYRDLIEDYKAHKQSCFAHAISYAGCLTSSGAMDPTCACTSLSLRNSALVRITGIDYARTYCDETSLCSASDLTLLSEALFNICYIDNIPKYFCGGAASPQPTSSIAPTGSTTLTLSEGTKALTYTLPIYPKYTTTAATTVIYTPTTFTRHYASTITSLITTSVPLYYAVCSTTIFLTAASVSLIGPGLSLSTYKSALTSVRIVYPSTTLIVSGDGLYGSISSAVVAAAATSSTSAVASSFSNAVVTEMGAGTNVSSVVITTASGNGTVVASTSTRASVIIATAYNGLKGFLDPSGGMARIWGFSCGFALFSPTPRPTLPFVRLALYKVKVWEERPLSPYTFAQLYNGDTALSARLLIHRGVLFEAPSMASVVPSTESDRHIEQANAWLKNCSSSHLLCNGVGNAPLELPTRIVKVTANSVLESRDSHPVIRLELVDPGDYGIKYLALSHCWGTSNTFILTLSNYESCLNDINFCSLSKNMQHAVEITQRLGFSYLWIDSLCIIQDSKEDWVKESARMGSVYSGAFCTIASTGSSSGDGGCFHERNCLSLRPCRIGVSSPKALLPNWIWARRDDILDFERSIDISPLNKRAWVLQERLLSRRILHFGAEMMYWECCQRSASELSPNGYIYKKYPEDESSSQTVTEKIDPSTDFLNLNAKWGSALTWWTGKRIFHQLKAPPDAFDPDDPQINYKIWQYKRAMWKKIRKPSPQPWTEDSANVEGSGFRHSFETLRNNNFAANIVGTNSFSRHWYELVEPYSRGNLTQRKDKLVAISGIVKEIQRATGYTYVAGLWKEHVLTDMLWLTPEGPGRRRATGSAGSMDYIAPTWSWASLNAVIGHDLLPDNSRWDLTLRESLVTISDPLVTPSELGPNGEFGAVKDGSLNMEGHLCQVRVGMEGKAWFLKTDTCSRLARLFPDEAPPDPPNFYCMPFLRLKRQTNVFVQEEEVQGLVLTPCRRMVDLLPVYQRVGFFTTGRMLKGPESMKELMGAPVKIVKVI</sequence>